<evidence type="ECO:0000256" key="3">
    <source>
        <dbReference type="ARBA" id="ARBA00023002"/>
    </source>
</evidence>
<accession>A0A1Q9GVK7</accession>
<dbReference type="PANTHER" id="PTHR11592:SF78">
    <property type="entry name" value="GLUTATHIONE PEROXIDASE"/>
    <property type="match status" value="1"/>
</dbReference>
<protein>
    <recommendedName>
        <fullName evidence="5">Glutathione peroxidase</fullName>
    </recommendedName>
</protein>
<reference evidence="8 10" key="3">
    <citation type="submission" date="2020-09" db="EMBL/GenBank/DDBJ databases">
        <title>Complete, closed and curated genome sequences of Photobacterium damselae subsp. piscicida isolates from Australia indicate localised evolution and additional plasmid-borne pathogenicity mechanisms.</title>
        <authorList>
            <person name="Baseggio L."/>
            <person name="Silayeva O."/>
            <person name="Buller N."/>
            <person name="Landos M."/>
            <person name="Engelstaedter J."/>
            <person name="Barnes A.C."/>
        </authorList>
    </citation>
    <scope>NUCLEOTIDE SEQUENCE [LARGE SCALE GENOMIC DNA]</scope>
    <source>
        <strain evidence="8 10">AS-16-0540-1</strain>
    </source>
</reference>
<evidence type="ECO:0000256" key="2">
    <source>
        <dbReference type="ARBA" id="ARBA00022559"/>
    </source>
</evidence>
<name>A0A1Q9GVK7_PHODP</name>
<keyword evidence="3 5" id="KW-0560">Oxidoreductase</keyword>
<evidence type="ECO:0000259" key="6">
    <source>
        <dbReference type="PROSITE" id="PS51352"/>
    </source>
</evidence>
<dbReference type="AlphaFoldDB" id="A0A1Q9GVK7"/>
<dbReference type="InterPro" id="IPR036249">
    <property type="entry name" value="Thioredoxin-like_sf"/>
</dbReference>
<dbReference type="Proteomes" id="UP000516656">
    <property type="component" value="Chromosome 2"/>
</dbReference>
<gene>
    <name evidence="8" type="ORF">IC627_17020</name>
    <name evidence="7" type="ORF">PDPUS_2_00401</name>
</gene>
<dbReference type="SUPFAM" id="SSF52833">
    <property type="entry name" value="Thioredoxin-like"/>
    <property type="match status" value="1"/>
</dbReference>
<reference evidence="9" key="2">
    <citation type="submission" date="2017-05" db="EMBL/GenBank/DDBJ databases">
        <title>Whole genome sequence of fish pathogenic bacteria, Photobacterium damselae subsp. piscicida, strain 91-197, isolated from hybrid striped bass (Morone sp.) in USA.</title>
        <authorList>
            <person name="Teru Y."/>
            <person name="Hikima J."/>
            <person name="Kono T."/>
            <person name="Sakai M."/>
            <person name="Takano T."/>
            <person name="Hawke J.P."/>
            <person name="Takeyama H."/>
            <person name="Aoki T."/>
        </authorList>
    </citation>
    <scope>NUCLEOTIDE SEQUENCE [LARGE SCALE GENOMIC DNA]</scope>
    <source>
        <strain evidence="9">91-197</strain>
    </source>
</reference>
<dbReference type="Proteomes" id="UP000218676">
    <property type="component" value="Chromosome 2"/>
</dbReference>
<evidence type="ECO:0000256" key="4">
    <source>
        <dbReference type="PIRSR" id="PIRSR000303-1"/>
    </source>
</evidence>
<dbReference type="EMBL" id="CP061855">
    <property type="protein sequence ID" value="QOD58538.1"/>
    <property type="molecule type" value="Genomic_DNA"/>
</dbReference>
<dbReference type="PANTHER" id="PTHR11592">
    <property type="entry name" value="GLUTATHIONE PEROXIDASE"/>
    <property type="match status" value="1"/>
</dbReference>
<dbReference type="PROSITE" id="PS51352">
    <property type="entry name" value="THIOREDOXIN_2"/>
    <property type="match status" value="1"/>
</dbReference>
<keyword evidence="2 5" id="KW-0575">Peroxidase</keyword>
<reference evidence="7" key="1">
    <citation type="journal article" date="2017" name="Genome Announc.">
        <title>Whole-Genome Sequence of Photobacterium damselae subsp. piscicida Strain 91-197, Isolated from Hybrid Striped Bass (Morone sp.) in the United States.</title>
        <authorList>
            <person name="Teru Y."/>
            <person name="Hikima J."/>
            <person name="Kono T."/>
            <person name="Sakai M."/>
            <person name="Takano T."/>
            <person name="Hawke J.P."/>
            <person name="Takeyama H."/>
            <person name="Aoki T."/>
        </authorList>
    </citation>
    <scope>NUCLEOTIDE SEQUENCE</scope>
    <source>
        <strain evidence="7">91-197</strain>
    </source>
</reference>
<dbReference type="PIRSF" id="PIRSF000303">
    <property type="entry name" value="Glutathion_perox"/>
    <property type="match status" value="1"/>
</dbReference>
<dbReference type="GO" id="GO:0034599">
    <property type="term" value="P:cellular response to oxidative stress"/>
    <property type="evidence" value="ECO:0007669"/>
    <property type="project" value="TreeGrafter"/>
</dbReference>
<dbReference type="Pfam" id="PF00255">
    <property type="entry name" value="GSHPx"/>
    <property type="match status" value="1"/>
</dbReference>
<dbReference type="EMBL" id="AP018046">
    <property type="protein sequence ID" value="BAX54987.1"/>
    <property type="molecule type" value="Genomic_DNA"/>
</dbReference>
<evidence type="ECO:0000313" key="7">
    <source>
        <dbReference type="EMBL" id="BAX54987.1"/>
    </source>
</evidence>
<dbReference type="InterPro" id="IPR013766">
    <property type="entry name" value="Thioredoxin_domain"/>
</dbReference>
<evidence type="ECO:0000313" key="8">
    <source>
        <dbReference type="EMBL" id="QOD58538.1"/>
    </source>
</evidence>
<dbReference type="Gene3D" id="3.40.30.10">
    <property type="entry name" value="Glutaredoxin"/>
    <property type="match status" value="1"/>
</dbReference>
<evidence type="ECO:0000256" key="1">
    <source>
        <dbReference type="ARBA" id="ARBA00006926"/>
    </source>
</evidence>
<dbReference type="PRINTS" id="PR01011">
    <property type="entry name" value="GLUTPROXDASE"/>
</dbReference>
<feature type="active site" evidence="4">
    <location>
        <position position="36"/>
    </location>
</feature>
<feature type="domain" description="Thioredoxin" evidence="6">
    <location>
        <begin position="1"/>
        <end position="158"/>
    </location>
</feature>
<dbReference type="CDD" id="cd00340">
    <property type="entry name" value="GSH_Peroxidase"/>
    <property type="match status" value="1"/>
</dbReference>
<evidence type="ECO:0000256" key="5">
    <source>
        <dbReference type="RuleBase" id="RU000499"/>
    </source>
</evidence>
<evidence type="ECO:0000313" key="9">
    <source>
        <dbReference type="Proteomes" id="UP000218676"/>
    </source>
</evidence>
<dbReference type="RefSeq" id="WP_044178319.1">
    <property type="nucleotide sequence ID" value="NZ_AP018046.1"/>
</dbReference>
<dbReference type="PROSITE" id="PS00763">
    <property type="entry name" value="GLUTATHIONE_PEROXID_2"/>
    <property type="match status" value="1"/>
</dbReference>
<dbReference type="PROSITE" id="PS51355">
    <property type="entry name" value="GLUTATHIONE_PEROXID_3"/>
    <property type="match status" value="1"/>
</dbReference>
<dbReference type="InterPro" id="IPR000889">
    <property type="entry name" value="Glutathione_peroxidase"/>
</dbReference>
<sequence>MTTIYDFSAPLLSGEQVELSQYAGDVLLIVNTASECGFTHQYQGLQALYDKYYQQGLTILAFPCNQFGGQEPGDAEAIGAFCQENYGVTFPVFSKIDVKGAPAHPLFNYLISQLPGTFGRNIKWNFTKFLINRDGKPIKRFAPTKAPESIEAEIARLL</sequence>
<dbReference type="FunFam" id="3.40.30.10:FF:000010">
    <property type="entry name" value="Glutathione peroxidase"/>
    <property type="match status" value="1"/>
</dbReference>
<comment type="similarity">
    <text evidence="1 5">Belongs to the glutathione peroxidase family.</text>
</comment>
<dbReference type="InterPro" id="IPR029760">
    <property type="entry name" value="GPX_CS"/>
</dbReference>
<proteinExistence type="inferred from homology"/>
<dbReference type="GO" id="GO:0004601">
    <property type="term" value="F:peroxidase activity"/>
    <property type="evidence" value="ECO:0007669"/>
    <property type="project" value="UniProtKB-KW"/>
</dbReference>
<evidence type="ECO:0000313" key="10">
    <source>
        <dbReference type="Proteomes" id="UP000516656"/>
    </source>
</evidence>
<organism evidence="7 9">
    <name type="scientific">Photobacterium damsela subsp. piscicida</name>
    <name type="common">Pasteurella piscicida</name>
    <dbReference type="NCBI Taxonomy" id="38294"/>
    <lineage>
        <taxon>Bacteria</taxon>
        <taxon>Pseudomonadati</taxon>
        <taxon>Pseudomonadota</taxon>
        <taxon>Gammaproteobacteria</taxon>
        <taxon>Vibrionales</taxon>
        <taxon>Vibrionaceae</taxon>
        <taxon>Photobacterium</taxon>
    </lineage>
</organism>